<dbReference type="InterPro" id="IPR051610">
    <property type="entry name" value="GPI/OXD"/>
</dbReference>
<evidence type="ECO:0000256" key="1">
    <source>
        <dbReference type="ARBA" id="ARBA00022723"/>
    </source>
</evidence>
<dbReference type="PANTHER" id="PTHR35848">
    <property type="entry name" value="OXALATE-BINDING PROTEIN"/>
    <property type="match status" value="1"/>
</dbReference>
<dbReference type="PANTHER" id="PTHR35848:SF9">
    <property type="entry name" value="SLL1358 PROTEIN"/>
    <property type="match status" value="1"/>
</dbReference>
<dbReference type="Proteomes" id="UP000628840">
    <property type="component" value="Unassembled WGS sequence"/>
</dbReference>
<accession>A0A830ER00</accession>
<gene>
    <name evidence="3" type="ORF">GCM10009037_01050</name>
</gene>
<proteinExistence type="predicted"/>
<keyword evidence="4" id="KW-1185">Reference proteome</keyword>
<dbReference type="AlphaFoldDB" id="A0A830ER00"/>
<name>A0A830ER00_9EURY</name>
<dbReference type="OrthoDB" id="305577at2157"/>
<evidence type="ECO:0000259" key="2">
    <source>
        <dbReference type="Pfam" id="PF07883"/>
    </source>
</evidence>
<sequence length="112" mass="12687">MPYTKAHVSDAESVLPDDVRGEMWMLRDELDTESLGFTVLALEAGEETMSHTHLDEDREEIYYVVEGGVDVDFGDRTVSLEEDEAVRISPDEERQILNRDQFSQLVLVSAPV</sequence>
<organism evidence="3 4">
    <name type="scientific">Halarchaeum grantii</name>
    <dbReference type="NCBI Taxonomy" id="1193105"/>
    <lineage>
        <taxon>Archaea</taxon>
        <taxon>Methanobacteriati</taxon>
        <taxon>Methanobacteriota</taxon>
        <taxon>Stenosarchaea group</taxon>
        <taxon>Halobacteria</taxon>
        <taxon>Halobacteriales</taxon>
        <taxon>Halobacteriaceae</taxon>
    </lineage>
</organism>
<dbReference type="InterPro" id="IPR013096">
    <property type="entry name" value="Cupin_2"/>
</dbReference>
<keyword evidence="1" id="KW-0479">Metal-binding</keyword>
<dbReference type="SUPFAM" id="SSF51182">
    <property type="entry name" value="RmlC-like cupins"/>
    <property type="match status" value="1"/>
</dbReference>
<reference evidence="3 4" key="1">
    <citation type="journal article" date="2019" name="Int. J. Syst. Evol. Microbiol.">
        <title>The Global Catalogue of Microorganisms (GCM) 10K type strain sequencing project: providing services to taxonomists for standard genome sequencing and annotation.</title>
        <authorList>
            <consortium name="The Broad Institute Genomics Platform"/>
            <consortium name="The Broad Institute Genome Sequencing Center for Infectious Disease"/>
            <person name="Wu L."/>
            <person name="Ma J."/>
        </authorList>
    </citation>
    <scope>NUCLEOTIDE SEQUENCE [LARGE SCALE GENOMIC DNA]</scope>
    <source>
        <strain evidence="3 4">JCM 19585</strain>
    </source>
</reference>
<protein>
    <recommendedName>
        <fullName evidence="2">Cupin type-2 domain-containing protein</fullName>
    </recommendedName>
</protein>
<feature type="domain" description="Cupin type-2" evidence="2">
    <location>
        <begin position="41"/>
        <end position="102"/>
    </location>
</feature>
<dbReference type="InterPro" id="IPR011051">
    <property type="entry name" value="RmlC_Cupin_sf"/>
</dbReference>
<comment type="caution">
    <text evidence="3">The sequence shown here is derived from an EMBL/GenBank/DDBJ whole genome shotgun (WGS) entry which is preliminary data.</text>
</comment>
<dbReference type="EMBL" id="BMPF01000001">
    <property type="protein sequence ID" value="GGL21551.1"/>
    <property type="molecule type" value="Genomic_DNA"/>
</dbReference>
<evidence type="ECO:0000313" key="3">
    <source>
        <dbReference type="EMBL" id="GGL21551.1"/>
    </source>
</evidence>
<dbReference type="Gene3D" id="2.60.120.10">
    <property type="entry name" value="Jelly Rolls"/>
    <property type="match status" value="1"/>
</dbReference>
<dbReference type="GO" id="GO:0046872">
    <property type="term" value="F:metal ion binding"/>
    <property type="evidence" value="ECO:0007669"/>
    <property type="project" value="UniProtKB-KW"/>
</dbReference>
<dbReference type="InterPro" id="IPR014710">
    <property type="entry name" value="RmlC-like_jellyroll"/>
</dbReference>
<dbReference type="Pfam" id="PF07883">
    <property type="entry name" value="Cupin_2"/>
    <property type="match status" value="1"/>
</dbReference>
<dbReference type="RefSeq" id="WP_188876511.1">
    <property type="nucleotide sequence ID" value="NZ_BMPF01000001.1"/>
</dbReference>
<evidence type="ECO:0000313" key="4">
    <source>
        <dbReference type="Proteomes" id="UP000628840"/>
    </source>
</evidence>